<dbReference type="Gene3D" id="1.10.1280.10">
    <property type="entry name" value="Di-copper center containing domain from catechol oxidase"/>
    <property type="match status" value="1"/>
</dbReference>
<dbReference type="InterPro" id="IPR008922">
    <property type="entry name" value="Di-copper_centre_dom_sf"/>
</dbReference>
<comment type="caution">
    <text evidence="7">The sequence shown here is derived from an EMBL/GenBank/DDBJ whole genome shotgun (WGS) entry which is preliminary data.</text>
</comment>
<dbReference type="PROSITE" id="PS00497">
    <property type="entry name" value="TYROSINASE_1"/>
    <property type="match status" value="1"/>
</dbReference>
<dbReference type="Pfam" id="PF00264">
    <property type="entry name" value="Tyrosinase"/>
    <property type="match status" value="2"/>
</dbReference>
<dbReference type="RefSeq" id="WP_189170466.1">
    <property type="nucleotide sequence ID" value="NZ_BMQB01000005.1"/>
</dbReference>
<dbReference type="EMBL" id="BMQB01000005">
    <property type="protein sequence ID" value="GGJ95657.1"/>
    <property type="molecule type" value="Genomic_DNA"/>
</dbReference>
<comment type="cofactor">
    <cofactor evidence="1">
        <name>Cu(2+)</name>
        <dbReference type="ChEBI" id="CHEBI:29036"/>
    </cofactor>
</comment>
<dbReference type="AlphaFoldDB" id="A0A8J3BBZ6"/>
<dbReference type="PANTHER" id="PTHR11474:SF126">
    <property type="entry name" value="TYROSINASE-LIKE PROTEIN TYR-1-RELATED"/>
    <property type="match status" value="1"/>
</dbReference>
<dbReference type="SUPFAM" id="SSF48056">
    <property type="entry name" value="Di-copper centre-containing domain"/>
    <property type="match status" value="1"/>
</dbReference>
<evidence type="ECO:0000256" key="4">
    <source>
        <dbReference type="ARBA" id="ARBA00023008"/>
    </source>
</evidence>
<gene>
    <name evidence="7" type="ORF">GCM10010123_26910</name>
</gene>
<keyword evidence="4" id="KW-0186">Copper</keyword>
<feature type="domain" description="Tyrosinase copper-binding" evidence="5">
    <location>
        <begin position="62"/>
        <end position="79"/>
    </location>
</feature>
<dbReference type="GO" id="GO:0046872">
    <property type="term" value="F:metal ion binding"/>
    <property type="evidence" value="ECO:0007669"/>
    <property type="project" value="UniProtKB-KW"/>
</dbReference>
<dbReference type="GO" id="GO:0016491">
    <property type="term" value="F:oxidoreductase activity"/>
    <property type="evidence" value="ECO:0007669"/>
    <property type="project" value="InterPro"/>
</dbReference>
<reference evidence="7" key="1">
    <citation type="journal article" date="2014" name="Int. J. Syst. Evol. Microbiol.">
        <title>Complete genome sequence of Corynebacterium casei LMG S-19264T (=DSM 44701T), isolated from a smear-ripened cheese.</title>
        <authorList>
            <consortium name="US DOE Joint Genome Institute (JGI-PGF)"/>
            <person name="Walter F."/>
            <person name="Albersmeier A."/>
            <person name="Kalinowski J."/>
            <person name="Ruckert C."/>
        </authorList>
    </citation>
    <scope>NUCLEOTIDE SEQUENCE</scope>
    <source>
        <strain evidence="7">JCM 3090</strain>
    </source>
</reference>
<keyword evidence="3" id="KW-0479">Metal-binding</keyword>
<evidence type="ECO:0000259" key="6">
    <source>
        <dbReference type="PROSITE" id="PS00498"/>
    </source>
</evidence>
<evidence type="ECO:0000256" key="1">
    <source>
        <dbReference type="ARBA" id="ARBA00001973"/>
    </source>
</evidence>
<keyword evidence="8" id="KW-1185">Reference proteome</keyword>
<dbReference type="PROSITE" id="PS00498">
    <property type="entry name" value="TYROSINASE_2"/>
    <property type="match status" value="1"/>
</dbReference>
<evidence type="ECO:0000256" key="2">
    <source>
        <dbReference type="ARBA" id="ARBA00009928"/>
    </source>
</evidence>
<feature type="domain" description="Tyrosinase copper-binding" evidence="6">
    <location>
        <begin position="194"/>
        <end position="205"/>
    </location>
</feature>
<dbReference type="PRINTS" id="PR00092">
    <property type="entry name" value="TYROSINASE"/>
</dbReference>
<evidence type="ECO:0000313" key="8">
    <source>
        <dbReference type="Proteomes" id="UP000649739"/>
    </source>
</evidence>
<organism evidence="7 8">
    <name type="scientific">Pilimelia anulata</name>
    <dbReference type="NCBI Taxonomy" id="53371"/>
    <lineage>
        <taxon>Bacteria</taxon>
        <taxon>Bacillati</taxon>
        <taxon>Actinomycetota</taxon>
        <taxon>Actinomycetes</taxon>
        <taxon>Micromonosporales</taxon>
        <taxon>Micromonosporaceae</taxon>
        <taxon>Pilimelia</taxon>
    </lineage>
</organism>
<sequence>MTVIRYDQADLSSRDRAAFVDAVLTLKRVRRAGNSISIYDEFVRTHDRYFRGVDGAVATHAHGSWSFLPWHRQFLLDFEKALQTIDPDVSVPWWNWLRDGDAGADVFDDAFLGPADDRTPNDSVFFSTATWPMVVRGQLGSATLRRRLRPGLIPRSIQRPASFADFTDRLEDGPHNRVHDALAGHMGSGVSPNDPLFWLHHCFLDRVWSQWQERYGVRTYPERTQGRHTGRNGRIGPWPIRPNDVLDHRRWYRYAD</sequence>
<dbReference type="InterPro" id="IPR002227">
    <property type="entry name" value="Tyrosinase_Cu-bd"/>
</dbReference>
<accession>A0A8J3BBZ6</accession>
<dbReference type="InterPro" id="IPR050316">
    <property type="entry name" value="Tyrosinase/Hemocyanin"/>
</dbReference>
<evidence type="ECO:0000313" key="7">
    <source>
        <dbReference type="EMBL" id="GGJ95657.1"/>
    </source>
</evidence>
<dbReference type="PANTHER" id="PTHR11474">
    <property type="entry name" value="TYROSINASE FAMILY MEMBER"/>
    <property type="match status" value="1"/>
</dbReference>
<evidence type="ECO:0000259" key="5">
    <source>
        <dbReference type="PROSITE" id="PS00497"/>
    </source>
</evidence>
<proteinExistence type="inferred from homology"/>
<name>A0A8J3BBZ6_9ACTN</name>
<evidence type="ECO:0000256" key="3">
    <source>
        <dbReference type="ARBA" id="ARBA00022723"/>
    </source>
</evidence>
<reference evidence="7" key="2">
    <citation type="submission" date="2020-09" db="EMBL/GenBank/DDBJ databases">
        <authorList>
            <person name="Sun Q."/>
            <person name="Ohkuma M."/>
        </authorList>
    </citation>
    <scope>NUCLEOTIDE SEQUENCE</scope>
    <source>
        <strain evidence="7">JCM 3090</strain>
    </source>
</reference>
<protein>
    <submittedName>
        <fullName evidence="7">Tyrosinase</fullName>
    </submittedName>
</protein>
<comment type="similarity">
    <text evidence="2">Belongs to the tyrosinase family.</text>
</comment>
<dbReference type="Proteomes" id="UP000649739">
    <property type="component" value="Unassembled WGS sequence"/>
</dbReference>